<keyword evidence="1" id="KW-0812">Transmembrane</keyword>
<feature type="transmembrane region" description="Helical" evidence="1">
    <location>
        <begin position="106"/>
        <end position="125"/>
    </location>
</feature>
<gene>
    <name evidence="2" type="ORF">GM418_13795</name>
</gene>
<accession>A0A6I6JUF5</accession>
<dbReference type="RefSeq" id="WP_158867260.1">
    <property type="nucleotide sequence ID" value="NZ_CP046401.1"/>
</dbReference>
<evidence type="ECO:0000313" key="3">
    <source>
        <dbReference type="Proteomes" id="UP000428260"/>
    </source>
</evidence>
<protein>
    <submittedName>
        <fullName evidence="2">Uncharacterized protein</fullName>
    </submittedName>
</protein>
<feature type="transmembrane region" description="Helical" evidence="1">
    <location>
        <begin position="69"/>
        <end position="94"/>
    </location>
</feature>
<reference evidence="2 3" key="1">
    <citation type="submission" date="2019-11" db="EMBL/GenBank/DDBJ databases">
        <authorList>
            <person name="Zheng R.K."/>
            <person name="Sun C.M."/>
        </authorList>
    </citation>
    <scope>NUCLEOTIDE SEQUENCE [LARGE SCALE GENOMIC DNA]</scope>
    <source>
        <strain evidence="2 3">WC007</strain>
    </source>
</reference>
<keyword evidence="3" id="KW-1185">Reference proteome</keyword>
<evidence type="ECO:0000256" key="1">
    <source>
        <dbReference type="SAM" id="Phobius"/>
    </source>
</evidence>
<dbReference type="AlphaFoldDB" id="A0A6I6JUF5"/>
<dbReference type="KEGG" id="mcos:GM418_13795"/>
<keyword evidence="1" id="KW-0472">Membrane</keyword>
<proteinExistence type="predicted"/>
<keyword evidence="1" id="KW-1133">Transmembrane helix</keyword>
<name>A0A6I6JUF5_9BACT</name>
<dbReference type="Proteomes" id="UP000428260">
    <property type="component" value="Chromosome"/>
</dbReference>
<feature type="transmembrane region" description="Helical" evidence="1">
    <location>
        <begin position="42"/>
        <end position="60"/>
    </location>
</feature>
<dbReference type="EMBL" id="CP046401">
    <property type="protein sequence ID" value="QGY44700.1"/>
    <property type="molecule type" value="Genomic_DNA"/>
</dbReference>
<sequence>MKNINLKHVIISCLVVYVLGILAFLGSYYVPIMEDPDLQANIVLMAAIIPTAYFGAYLYYRRGNTTQGFVLGSVLFSSAIVLDAIITVPVFIIPNGGNHLAFFGDPGFWLIGFEYVAVVAAYWKLKVTKQAQA</sequence>
<evidence type="ECO:0000313" key="2">
    <source>
        <dbReference type="EMBL" id="QGY44700.1"/>
    </source>
</evidence>
<organism evidence="2 3">
    <name type="scientific">Maribellus comscasis</name>
    <dbReference type="NCBI Taxonomy" id="2681766"/>
    <lineage>
        <taxon>Bacteria</taxon>
        <taxon>Pseudomonadati</taxon>
        <taxon>Bacteroidota</taxon>
        <taxon>Bacteroidia</taxon>
        <taxon>Marinilabiliales</taxon>
        <taxon>Prolixibacteraceae</taxon>
        <taxon>Maribellus</taxon>
    </lineage>
</organism>
<feature type="transmembrane region" description="Helical" evidence="1">
    <location>
        <begin position="9"/>
        <end position="30"/>
    </location>
</feature>